<dbReference type="EMBL" id="MHLU01000013">
    <property type="protein sequence ID" value="OGZ20504.1"/>
    <property type="molecule type" value="Genomic_DNA"/>
</dbReference>
<dbReference type="AlphaFoldDB" id="A0A1G2E3R9"/>
<gene>
    <name evidence="2" type="ORF">A2494_04160</name>
</gene>
<proteinExistence type="predicted"/>
<dbReference type="Proteomes" id="UP000178106">
    <property type="component" value="Unassembled WGS sequence"/>
</dbReference>
<feature type="compositionally biased region" description="Polar residues" evidence="1">
    <location>
        <begin position="41"/>
        <end position="55"/>
    </location>
</feature>
<evidence type="ECO:0000313" key="3">
    <source>
        <dbReference type="Proteomes" id="UP000178106"/>
    </source>
</evidence>
<protein>
    <submittedName>
        <fullName evidence="2">Uncharacterized protein</fullName>
    </submittedName>
</protein>
<accession>A0A1G2E3R9</accession>
<evidence type="ECO:0000256" key="1">
    <source>
        <dbReference type="SAM" id="MobiDB-lite"/>
    </source>
</evidence>
<reference evidence="2 3" key="1">
    <citation type="journal article" date="2016" name="Nat. Commun.">
        <title>Thousands of microbial genomes shed light on interconnected biogeochemical processes in an aquifer system.</title>
        <authorList>
            <person name="Anantharaman K."/>
            <person name="Brown C.T."/>
            <person name="Hug L.A."/>
            <person name="Sharon I."/>
            <person name="Castelle C.J."/>
            <person name="Probst A.J."/>
            <person name="Thomas B.C."/>
            <person name="Singh A."/>
            <person name="Wilkins M.J."/>
            <person name="Karaoz U."/>
            <person name="Brodie E.L."/>
            <person name="Williams K.H."/>
            <person name="Hubbard S.S."/>
            <person name="Banfield J.F."/>
        </authorList>
    </citation>
    <scope>NUCLEOTIDE SEQUENCE [LARGE SCALE GENOMIC DNA]</scope>
</reference>
<sequence>MNDSLVKMIITSVIGASLFLGIFLYDKRSSEIPTTEDAVSALSQKSESTPTSTMEGTPISCPPGGMPCTIATPIITPGILPPPLSPQTTLLGGRATTTVNELTVRNDIFIGDTQAYLDNTPRYRFMPYPGDVEIRSAYVILPDFYSIPDQGYQNEPYLTSSDGTKHLVLHLRHQNNVSSDTDATLTIQSPIPTTDADHPMMLIEATKLSSVFSLVQNGKEVIVEITYTPEDVLTKTESSYAQKKLNESIFNARIYW</sequence>
<name>A0A1G2E3R9_9BACT</name>
<evidence type="ECO:0000313" key="2">
    <source>
        <dbReference type="EMBL" id="OGZ20504.1"/>
    </source>
</evidence>
<organism evidence="2 3">
    <name type="scientific">Candidatus Lloydbacteria bacterium RIFOXYC12_FULL_46_25</name>
    <dbReference type="NCBI Taxonomy" id="1798670"/>
    <lineage>
        <taxon>Bacteria</taxon>
        <taxon>Candidatus Lloydiibacteriota</taxon>
    </lineage>
</organism>
<comment type="caution">
    <text evidence="2">The sequence shown here is derived from an EMBL/GenBank/DDBJ whole genome shotgun (WGS) entry which is preliminary data.</text>
</comment>
<feature type="region of interest" description="Disordered" evidence="1">
    <location>
        <begin position="37"/>
        <end position="60"/>
    </location>
</feature>